<dbReference type="Proteomes" id="UP001321760">
    <property type="component" value="Unassembled WGS sequence"/>
</dbReference>
<dbReference type="InterPro" id="IPR024079">
    <property type="entry name" value="MetalloPept_cat_dom_sf"/>
</dbReference>
<name>A0AAV9H8S3_9PEZI</name>
<dbReference type="SUPFAM" id="SSF55486">
    <property type="entry name" value="Metalloproteases ('zincins'), catalytic domain"/>
    <property type="match status" value="1"/>
</dbReference>
<protein>
    <recommendedName>
        <fullName evidence="4">Peptidase metallopeptidase domain-containing protein</fullName>
    </recommendedName>
</protein>
<accession>A0AAV9H8S3</accession>
<reference evidence="2" key="1">
    <citation type="journal article" date="2023" name="Mol. Phylogenet. Evol.">
        <title>Genome-scale phylogeny and comparative genomics of the fungal order Sordariales.</title>
        <authorList>
            <person name="Hensen N."/>
            <person name="Bonometti L."/>
            <person name="Westerberg I."/>
            <person name="Brannstrom I.O."/>
            <person name="Guillou S."/>
            <person name="Cros-Aarteil S."/>
            <person name="Calhoun S."/>
            <person name="Haridas S."/>
            <person name="Kuo A."/>
            <person name="Mondo S."/>
            <person name="Pangilinan J."/>
            <person name="Riley R."/>
            <person name="LaButti K."/>
            <person name="Andreopoulos B."/>
            <person name="Lipzen A."/>
            <person name="Chen C."/>
            <person name="Yan M."/>
            <person name="Daum C."/>
            <person name="Ng V."/>
            <person name="Clum A."/>
            <person name="Steindorff A."/>
            <person name="Ohm R.A."/>
            <person name="Martin F."/>
            <person name="Silar P."/>
            <person name="Natvig D.O."/>
            <person name="Lalanne C."/>
            <person name="Gautier V."/>
            <person name="Ament-Velasquez S.L."/>
            <person name="Kruys A."/>
            <person name="Hutchinson M.I."/>
            <person name="Powell A.J."/>
            <person name="Barry K."/>
            <person name="Miller A.N."/>
            <person name="Grigoriev I.V."/>
            <person name="Debuchy R."/>
            <person name="Gladieux P."/>
            <person name="Hiltunen Thoren M."/>
            <person name="Johannesson H."/>
        </authorList>
    </citation>
    <scope>NUCLEOTIDE SEQUENCE</scope>
    <source>
        <strain evidence="2">PSN243</strain>
    </source>
</reference>
<feature type="region of interest" description="Disordered" evidence="1">
    <location>
        <begin position="196"/>
        <end position="217"/>
    </location>
</feature>
<dbReference type="GO" id="GO:0008237">
    <property type="term" value="F:metallopeptidase activity"/>
    <property type="evidence" value="ECO:0007669"/>
    <property type="project" value="InterPro"/>
</dbReference>
<organism evidence="2 3">
    <name type="scientific">Podospora aff. communis PSN243</name>
    <dbReference type="NCBI Taxonomy" id="3040156"/>
    <lineage>
        <taxon>Eukaryota</taxon>
        <taxon>Fungi</taxon>
        <taxon>Dikarya</taxon>
        <taxon>Ascomycota</taxon>
        <taxon>Pezizomycotina</taxon>
        <taxon>Sordariomycetes</taxon>
        <taxon>Sordariomycetidae</taxon>
        <taxon>Sordariales</taxon>
        <taxon>Podosporaceae</taxon>
        <taxon>Podospora</taxon>
    </lineage>
</organism>
<dbReference type="Gene3D" id="3.40.390.10">
    <property type="entry name" value="Collagenase (Catalytic Domain)"/>
    <property type="match status" value="1"/>
</dbReference>
<evidence type="ECO:0000256" key="1">
    <source>
        <dbReference type="SAM" id="MobiDB-lite"/>
    </source>
</evidence>
<evidence type="ECO:0000313" key="2">
    <source>
        <dbReference type="EMBL" id="KAK4455481.1"/>
    </source>
</evidence>
<comment type="caution">
    <text evidence="2">The sequence shown here is derived from an EMBL/GenBank/DDBJ whole genome shotgun (WGS) entry which is preliminary data.</text>
</comment>
<sequence>MSLSKLSKCPTHGPRTLKLCAWPSHLWPPGSTINIFVMNKYPHDSMDVMAELDRATKTWSDAGNIFFAFVDTAEESDIRIKFTTDPCTLSESVVGNSAKAVANLNQPTMTLSIPPGKTQRDANVMMLHELGHALGFLHEHSSPNCTITWDENRVRCAYPRAYVRRGAQQQHFLDIPKPIGLSKTDREWMLRFYPRSSDGSARKGRKTSAQRSDNSKAWQPLRTPLRVKGWVYVVTLPKERFSSWCESAKATLGGRSHLRRRAAV</sequence>
<keyword evidence="3" id="KW-1185">Reference proteome</keyword>
<gene>
    <name evidence="2" type="ORF">QBC34DRAFT_420264</name>
</gene>
<proteinExistence type="predicted"/>
<evidence type="ECO:0008006" key="4">
    <source>
        <dbReference type="Google" id="ProtNLM"/>
    </source>
</evidence>
<reference evidence="2" key="2">
    <citation type="submission" date="2023-05" db="EMBL/GenBank/DDBJ databases">
        <authorList>
            <consortium name="Lawrence Berkeley National Laboratory"/>
            <person name="Steindorff A."/>
            <person name="Hensen N."/>
            <person name="Bonometti L."/>
            <person name="Westerberg I."/>
            <person name="Brannstrom I.O."/>
            <person name="Guillou S."/>
            <person name="Cros-Aarteil S."/>
            <person name="Calhoun S."/>
            <person name="Haridas S."/>
            <person name="Kuo A."/>
            <person name="Mondo S."/>
            <person name="Pangilinan J."/>
            <person name="Riley R."/>
            <person name="Labutti K."/>
            <person name="Andreopoulos B."/>
            <person name="Lipzen A."/>
            <person name="Chen C."/>
            <person name="Yanf M."/>
            <person name="Daum C."/>
            <person name="Ng V."/>
            <person name="Clum A."/>
            <person name="Ohm R."/>
            <person name="Martin F."/>
            <person name="Silar P."/>
            <person name="Natvig D."/>
            <person name="Lalanne C."/>
            <person name="Gautier V."/>
            <person name="Ament-Velasquez S.L."/>
            <person name="Kruys A."/>
            <person name="Hutchinson M.I."/>
            <person name="Powell A.J."/>
            <person name="Barry K."/>
            <person name="Miller A.N."/>
            <person name="Grigoriev I.V."/>
            <person name="Debuchy R."/>
            <person name="Gladieux P."/>
            <person name="Thoren M.H."/>
            <person name="Johannesson H."/>
        </authorList>
    </citation>
    <scope>NUCLEOTIDE SEQUENCE</scope>
    <source>
        <strain evidence="2">PSN243</strain>
    </source>
</reference>
<dbReference type="EMBL" id="MU865914">
    <property type="protein sequence ID" value="KAK4455481.1"/>
    <property type="molecule type" value="Genomic_DNA"/>
</dbReference>
<dbReference type="AlphaFoldDB" id="A0AAV9H8S3"/>
<evidence type="ECO:0000313" key="3">
    <source>
        <dbReference type="Proteomes" id="UP001321760"/>
    </source>
</evidence>